<reference evidence="2 3" key="1">
    <citation type="submission" date="2017-03" db="EMBL/GenBank/DDBJ databases">
        <title>Genome Survey of Euroglyphus maynei.</title>
        <authorList>
            <person name="Arlian L.G."/>
            <person name="Morgan M.S."/>
            <person name="Rider S.D."/>
        </authorList>
    </citation>
    <scope>NUCLEOTIDE SEQUENCE [LARGE SCALE GENOMIC DNA]</scope>
    <source>
        <strain evidence="2">Arlian Lab</strain>
        <tissue evidence="2">Whole body</tissue>
    </source>
</reference>
<dbReference type="InterPro" id="IPR019160">
    <property type="entry name" value="Sec3_CC"/>
</dbReference>
<evidence type="ECO:0000313" key="3">
    <source>
        <dbReference type="Proteomes" id="UP000194236"/>
    </source>
</evidence>
<name>A0A1Y3BNH5_EURMA</name>
<sequence>MDSLNIQDIMASEQRVMDLMAILQNTIDETFRLENKIIYYESLLKNVRDIVQKVEKKEAIVQTYNDNNKRLLDEFGQLVTKLDFAKEDEYLLRDYDFNSIASYGRCVEASLRLQEALQFEISPTLNSLQG</sequence>
<dbReference type="OrthoDB" id="27109at2759"/>
<organism evidence="2 3">
    <name type="scientific">Euroglyphus maynei</name>
    <name type="common">Mayne's house dust mite</name>
    <dbReference type="NCBI Taxonomy" id="6958"/>
    <lineage>
        <taxon>Eukaryota</taxon>
        <taxon>Metazoa</taxon>
        <taxon>Ecdysozoa</taxon>
        <taxon>Arthropoda</taxon>
        <taxon>Chelicerata</taxon>
        <taxon>Arachnida</taxon>
        <taxon>Acari</taxon>
        <taxon>Acariformes</taxon>
        <taxon>Sarcoptiformes</taxon>
        <taxon>Astigmata</taxon>
        <taxon>Psoroptidia</taxon>
        <taxon>Analgoidea</taxon>
        <taxon>Pyroglyphidae</taxon>
        <taxon>Pyroglyphinae</taxon>
        <taxon>Euroglyphus</taxon>
    </lineage>
</organism>
<keyword evidence="3" id="KW-1185">Reference proteome</keyword>
<dbReference type="GO" id="GO:0006887">
    <property type="term" value="P:exocytosis"/>
    <property type="evidence" value="ECO:0007669"/>
    <property type="project" value="InterPro"/>
</dbReference>
<dbReference type="Proteomes" id="UP000194236">
    <property type="component" value="Unassembled WGS sequence"/>
</dbReference>
<evidence type="ECO:0000259" key="1">
    <source>
        <dbReference type="Pfam" id="PF09763"/>
    </source>
</evidence>
<proteinExistence type="predicted"/>
<gene>
    <name evidence="2" type="ORF">BLA29_013262</name>
</gene>
<comment type="caution">
    <text evidence="2">The sequence shown here is derived from an EMBL/GenBank/DDBJ whole genome shotgun (WGS) entry which is preliminary data.</text>
</comment>
<feature type="domain" description="Exocyst complex component Sec3 coiled-coil" evidence="1">
    <location>
        <begin position="2"/>
        <end position="118"/>
    </location>
</feature>
<dbReference type="EMBL" id="MUJZ01008052">
    <property type="protein sequence ID" value="OTF82529.1"/>
    <property type="molecule type" value="Genomic_DNA"/>
</dbReference>
<dbReference type="GO" id="GO:0005886">
    <property type="term" value="C:plasma membrane"/>
    <property type="evidence" value="ECO:0007669"/>
    <property type="project" value="TreeGrafter"/>
</dbReference>
<protein>
    <recommendedName>
        <fullName evidence="1">Exocyst complex component Sec3 coiled-coil domain-containing protein</fullName>
    </recommendedName>
</protein>
<dbReference type="AlphaFoldDB" id="A0A1Y3BNH5"/>
<dbReference type="GO" id="GO:0006893">
    <property type="term" value="P:Golgi to plasma membrane transport"/>
    <property type="evidence" value="ECO:0007669"/>
    <property type="project" value="TreeGrafter"/>
</dbReference>
<dbReference type="GO" id="GO:0000145">
    <property type="term" value="C:exocyst"/>
    <property type="evidence" value="ECO:0007669"/>
    <property type="project" value="InterPro"/>
</dbReference>
<dbReference type="GO" id="GO:0005546">
    <property type="term" value="F:phosphatidylinositol-4,5-bisphosphate binding"/>
    <property type="evidence" value="ECO:0007669"/>
    <property type="project" value="TreeGrafter"/>
</dbReference>
<dbReference type="PANTHER" id="PTHR16092:SF14">
    <property type="entry name" value="EXOCYST COMPLEX COMPONENT 1 ISOFORM X1"/>
    <property type="match status" value="1"/>
</dbReference>
<dbReference type="PANTHER" id="PTHR16092">
    <property type="entry name" value="SEC3/SYNTAXIN-RELATED"/>
    <property type="match status" value="1"/>
</dbReference>
<accession>A0A1Y3BNH5</accession>
<dbReference type="Pfam" id="PF09763">
    <property type="entry name" value="Sec3_CC"/>
    <property type="match status" value="1"/>
</dbReference>
<evidence type="ECO:0000313" key="2">
    <source>
        <dbReference type="EMBL" id="OTF82529.1"/>
    </source>
</evidence>
<feature type="non-terminal residue" evidence="2">
    <location>
        <position position="130"/>
    </location>
</feature>